<evidence type="ECO:0000313" key="2">
    <source>
        <dbReference type="Proteomes" id="UP001501588"/>
    </source>
</evidence>
<gene>
    <name evidence="1" type="ORF">GCM10009416_00740</name>
</gene>
<protein>
    <submittedName>
        <fullName evidence="1">Uncharacterized protein</fullName>
    </submittedName>
</protein>
<proteinExistence type="predicted"/>
<evidence type="ECO:0000313" key="1">
    <source>
        <dbReference type="EMBL" id="GAA0566622.1"/>
    </source>
</evidence>
<comment type="caution">
    <text evidence="1">The sequence shown here is derived from an EMBL/GenBank/DDBJ whole genome shotgun (WGS) entry which is preliminary data.</text>
</comment>
<dbReference type="EMBL" id="BAAAFZ010000002">
    <property type="protein sequence ID" value="GAA0566622.1"/>
    <property type="molecule type" value="Genomic_DNA"/>
</dbReference>
<accession>A0ABN1EJ00</accession>
<dbReference type="Proteomes" id="UP001501588">
    <property type="component" value="Unassembled WGS sequence"/>
</dbReference>
<organism evidence="1 2">
    <name type="scientific">Craurococcus roseus</name>
    <dbReference type="NCBI Taxonomy" id="77585"/>
    <lineage>
        <taxon>Bacteria</taxon>
        <taxon>Pseudomonadati</taxon>
        <taxon>Pseudomonadota</taxon>
        <taxon>Alphaproteobacteria</taxon>
        <taxon>Acetobacterales</taxon>
        <taxon>Acetobacteraceae</taxon>
        <taxon>Craurococcus</taxon>
    </lineage>
</organism>
<reference evidence="1 2" key="1">
    <citation type="journal article" date="2019" name="Int. J. Syst. Evol. Microbiol.">
        <title>The Global Catalogue of Microorganisms (GCM) 10K type strain sequencing project: providing services to taxonomists for standard genome sequencing and annotation.</title>
        <authorList>
            <consortium name="The Broad Institute Genomics Platform"/>
            <consortium name="The Broad Institute Genome Sequencing Center for Infectious Disease"/>
            <person name="Wu L."/>
            <person name="Ma J."/>
        </authorList>
    </citation>
    <scope>NUCLEOTIDE SEQUENCE [LARGE SCALE GENOMIC DNA]</scope>
    <source>
        <strain evidence="1 2">JCM 9933</strain>
    </source>
</reference>
<sequence length="222" mass="24670">MSEAFDTFRLSDADTAPRLLQTSRRFFDATESAFGFLGYETAAENVRRYRSGRGGLEEYSDAEIARHPALLRAEDENRTHFEARTFTGRTRNDELNAELLGLRDGGSYSFFDKWDFSVPISGPSTYLAFGRTSVTSNGAFSAHRNGDVVTIRGYVGHGFGPREKFDFNADQPGSRPAAVLEGSGEAAPFHMAYDRIQDVEAELRYEPAGSLTLRRATWGAVR</sequence>
<keyword evidence="2" id="KW-1185">Reference proteome</keyword>
<dbReference type="RefSeq" id="WP_343893139.1">
    <property type="nucleotide sequence ID" value="NZ_BAAAFZ010000002.1"/>
</dbReference>
<name>A0ABN1EJ00_9PROT</name>